<evidence type="ECO:0000313" key="2">
    <source>
        <dbReference type="EMBL" id="OGD09876.1"/>
    </source>
</evidence>
<name>A0A1F4ZVK4_9BACT</name>
<evidence type="ECO:0000313" key="3">
    <source>
        <dbReference type="Proteomes" id="UP000178188"/>
    </source>
</evidence>
<sequence length="166" mass="17906">MFWLPGILPAEEYGDTICIVRVFKRGFTLIELLVVIGVLAVIAAGVVALINPQDKIAQANDTRVLNDIGQYATALQAFASQNNGLYPDTDYVGMKALIQSTGELTVAPDAPAEYAPYEYTTNAGADARICGQVKAKKYVNQGWNRWRWDSGSGKTCAVVNCADACP</sequence>
<dbReference type="Pfam" id="PF07963">
    <property type="entry name" value="N_methyl"/>
    <property type="match status" value="1"/>
</dbReference>
<keyword evidence="1" id="KW-0812">Transmembrane</keyword>
<comment type="caution">
    <text evidence="2">The sequence shown here is derived from an EMBL/GenBank/DDBJ whole genome shotgun (WGS) entry which is preliminary data.</text>
</comment>
<dbReference type="InterPro" id="IPR045584">
    <property type="entry name" value="Pilin-like"/>
</dbReference>
<organism evidence="2 3">
    <name type="scientific">Candidatus Amesbacteria bacterium RIFOXYB1_FULL_47_9</name>
    <dbReference type="NCBI Taxonomy" id="1797266"/>
    <lineage>
        <taxon>Bacteria</taxon>
        <taxon>Candidatus Amesiibacteriota</taxon>
    </lineage>
</organism>
<dbReference type="SUPFAM" id="SSF54523">
    <property type="entry name" value="Pili subunits"/>
    <property type="match status" value="1"/>
</dbReference>
<proteinExistence type="predicted"/>
<gene>
    <name evidence="2" type="ORF">A2395_01330</name>
</gene>
<dbReference type="InterPro" id="IPR012902">
    <property type="entry name" value="N_methyl_site"/>
</dbReference>
<dbReference type="AlphaFoldDB" id="A0A1F4ZVK4"/>
<feature type="transmembrane region" description="Helical" evidence="1">
    <location>
        <begin position="29"/>
        <end position="50"/>
    </location>
</feature>
<evidence type="ECO:0000256" key="1">
    <source>
        <dbReference type="SAM" id="Phobius"/>
    </source>
</evidence>
<accession>A0A1F4ZVK4</accession>
<protein>
    <recommendedName>
        <fullName evidence="4">Type II secretion system protein GspG C-terminal domain-containing protein</fullName>
    </recommendedName>
</protein>
<dbReference type="Proteomes" id="UP000178188">
    <property type="component" value="Unassembled WGS sequence"/>
</dbReference>
<reference evidence="2 3" key="1">
    <citation type="journal article" date="2016" name="Nat. Commun.">
        <title>Thousands of microbial genomes shed light on interconnected biogeochemical processes in an aquifer system.</title>
        <authorList>
            <person name="Anantharaman K."/>
            <person name="Brown C.T."/>
            <person name="Hug L.A."/>
            <person name="Sharon I."/>
            <person name="Castelle C.J."/>
            <person name="Probst A.J."/>
            <person name="Thomas B.C."/>
            <person name="Singh A."/>
            <person name="Wilkins M.J."/>
            <person name="Karaoz U."/>
            <person name="Brodie E.L."/>
            <person name="Williams K.H."/>
            <person name="Hubbard S.S."/>
            <person name="Banfield J.F."/>
        </authorList>
    </citation>
    <scope>NUCLEOTIDE SEQUENCE [LARGE SCALE GENOMIC DNA]</scope>
</reference>
<dbReference type="NCBIfam" id="TIGR02532">
    <property type="entry name" value="IV_pilin_GFxxxE"/>
    <property type="match status" value="1"/>
</dbReference>
<keyword evidence="1" id="KW-0472">Membrane</keyword>
<evidence type="ECO:0008006" key="4">
    <source>
        <dbReference type="Google" id="ProtNLM"/>
    </source>
</evidence>
<dbReference type="EMBL" id="MEXU01000039">
    <property type="protein sequence ID" value="OGD09876.1"/>
    <property type="molecule type" value="Genomic_DNA"/>
</dbReference>
<dbReference type="Gene3D" id="3.30.700.10">
    <property type="entry name" value="Glycoprotein, Type 4 Pilin"/>
    <property type="match status" value="1"/>
</dbReference>
<keyword evidence="1" id="KW-1133">Transmembrane helix</keyword>
<dbReference type="PROSITE" id="PS00409">
    <property type="entry name" value="PROKAR_NTER_METHYL"/>
    <property type="match status" value="1"/>
</dbReference>